<geneLocation type="plasmid" evidence="11">
    <name>pnfsy06</name>
</geneLocation>
<dbReference type="OrthoDB" id="9809153at2"/>
<dbReference type="Proteomes" id="UP000232003">
    <property type="component" value="Plasmid pNFSY07"/>
</dbReference>
<proteinExistence type="predicted"/>
<evidence type="ECO:0000313" key="6">
    <source>
        <dbReference type="EMBL" id="AUB43777.1"/>
    </source>
</evidence>
<dbReference type="EMBL" id="CP024793">
    <property type="protein sequence ID" value="AUB44932.1"/>
    <property type="molecule type" value="Genomic_DNA"/>
</dbReference>
<dbReference type="EMBL" id="CP024791">
    <property type="protein sequence ID" value="AUB43756.1"/>
    <property type="molecule type" value="Genomic_DNA"/>
</dbReference>
<dbReference type="KEGG" id="nfl:COO91_09967"/>
<dbReference type="NCBIfam" id="NF033580">
    <property type="entry name" value="transpos_IS5_3"/>
    <property type="match status" value="1"/>
</dbReference>
<dbReference type="KEGG" id="nfl:COO91_10024"/>
<sequence>MSKSYSTNLTQEQWELIEPLIPAPLPGGRPRETNIWEVMNAIFYVLYEGCRWRALPGDFPNWQTVYTYFRNWRKDGTWVRMHDRLREWTRVASERSPSPSEAIVDSQSIKSAAMVSEAVGYDAGKKVKGRKRFVTVDTLGLVLRVLITAASVGEREGGKQVLKKVKQMEPSLLRLHTIWVDAGFDGNPFMQWVMDFCRWIIQVVIRPKESKKFVLLPKRWVVERTLGWLTWCRRLNKDYELLPETAETFIYIAMIRIMVRRLA</sequence>
<evidence type="ECO:0000313" key="11">
    <source>
        <dbReference type="Proteomes" id="UP000232003"/>
    </source>
</evidence>
<evidence type="ECO:0000313" key="9">
    <source>
        <dbReference type="EMBL" id="AUB44532.1"/>
    </source>
</evidence>
<geneLocation type="plasmid" evidence="9">
    <name>pNFSY08</name>
</geneLocation>
<dbReference type="PANTHER" id="PTHR30007">
    <property type="entry name" value="PHP DOMAIN PROTEIN"/>
    <property type="match status" value="1"/>
</dbReference>
<dbReference type="EMBL" id="CP024791">
    <property type="protein sequence ID" value="AUB43795.1"/>
    <property type="molecule type" value="Genomic_DNA"/>
</dbReference>
<feature type="domain" description="Transposase IS4-like" evidence="1">
    <location>
        <begin position="99"/>
        <end position="255"/>
    </location>
</feature>
<dbReference type="RefSeq" id="WP_100898029.1">
    <property type="nucleotide sequence ID" value="NZ_CAWNNC010000001.1"/>
</dbReference>
<geneLocation type="plasmid" evidence="8">
    <name>pNFSY07</name>
</geneLocation>
<dbReference type="GO" id="GO:0004803">
    <property type="term" value="F:transposase activity"/>
    <property type="evidence" value="ECO:0007669"/>
    <property type="project" value="InterPro"/>
</dbReference>
<dbReference type="Pfam" id="PF13340">
    <property type="entry name" value="DUF4096"/>
    <property type="match status" value="1"/>
</dbReference>
<dbReference type="InterPro" id="IPR025161">
    <property type="entry name" value="IS402-like_dom"/>
</dbReference>
<dbReference type="KEGG" id="nfl:COO91_09985"/>
<dbReference type="PANTHER" id="PTHR30007:SF0">
    <property type="entry name" value="TRANSPOSASE"/>
    <property type="match status" value="1"/>
</dbReference>
<dbReference type="KEGG" id="nfl:COO91_10763"/>
<dbReference type="KEGG" id="nfl:COO91_01890"/>
<dbReference type="EMBL" id="CP024791">
    <property type="protein sequence ID" value="AUB43777.1"/>
    <property type="molecule type" value="Genomic_DNA"/>
</dbReference>
<evidence type="ECO:0000259" key="2">
    <source>
        <dbReference type="Pfam" id="PF13340"/>
    </source>
</evidence>
<dbReference type="EMBL" id="CP024785">
    <property type="protein sequence ID" value="AUB35997.1"/>
    <property type="molecule type" value="Genomic_DNA"/>
</dbReference>
<dbReference type="Pfam" id="PF01609">
    <property type="entry name" value="DDE_Tnp_1"/>
    <property type="match status" value="1"/>
</dbReference>
<dbReference type="GO" id="GO:0006313">
    <property type="term" value="P:DNA transposition"/>
    <property type="evidence" value="ECO:0007669"/>
    <property type="project" value="InterPro"/>
</dbReference>
<dbReference type="InterPro" id="IPR002559">
    <property type="entry name" value="Transposase_11"/>
</dbReference>
<evidence type="ECO:0000313" key="4">
    <source>
        <dbReference type="EMBL" id="AUB37009.1"/>
    </source>
</evidence>
<dbReference type="Proteomes" id="UP000232003">
    <property type="component" value="Chromosome"/>
</dbReference>
<evidence type="ECO:0000313" key="10">
    <source>
        <dbReference type="EMBL" id="AUB44932.1"/>
    </source>
</evidence>
<dbReference type="KEGG" id="nfl:COO91_09946"/>
<dbReference type="KEGG" id="nfl:COO91_11187"/>
<geneLocation type="plasmid" evidence="11">
    <name>pnfsy08</name>
</geneLocation>
<dbReference type="EMBL" id="CP024793">
    <property type="protein sequence ID" value="AUB44532.1"/>
    <property type="molecule type" value="Genomic_DNA"/>
</dbReference>
<dbReference type="GO" id="GO:0003677">
    <property type="term" value="F:DNA binding"/>
    <property type="evidence" value="ECO:0007669"/>
    <property type="project" value="InterPro"/>
</dbReference>
<evidence type="ECO:0000259" key="1">
    <source>
        <dbReference type="Pfam" id="PF01609"/>
    </source>
</evidence>
<reference evidence="5 11" key="1">
    <citation type="submission" date="2017-11" db="EMBL/GenBank/DDBJ databases">
        <title>Complete genome of a free-living desiccation-tolerant cyanobacterium and its photosynthetic adaptation to extreme terrestrial habitat.</title>
        <authorList>
            <person name="Shang J."/>
        </authorList>
    </citation>
    <scope>NUCLEOTIDE SEQUENCE [LARGE SCALE GENOMIC DNA]</scope>
    <source>
        <strain evidence="5 11">CCNUN1</strain>
        <plasmid evidence="5">pNFSY06</plasmid>
        <plasmid evidence="11">pnfsy06</plasmid>
        <plasmid evidence="11">pnfsy07</plasmid>
        <plasmid evidence="8">pNFSY07</plasmid>
        <plasmid evidence="11">pnfsy08</plasmid>
        <plasmid evidence="9">pNFSY08</plasmid>
    </source>
</reference>
<dbReference type="AlphaFoldDB" id="A0A2K8T7T1"/>
<geneLocation type="plasmid" evidence="11">
    <name>pnfsy07</name>
</geneLocation>
<accession>A0A2K8T7T1</accession>
<protein>
    <submittedName>
        <fullName evidence="5">Transposase</fullName>
    </submittedName>
</protein>
<feature type="domain" description="Insertion element IS402-like" evidence="2">
    <location>
        <begin position="9"/>
        <end position="82"/>
    </location>
</feature>
<evidence type="ECO:0000313" key="8">
    <source>
        <dbReference type="EMBL" id="AUB43829.1"/>
    </source>
</evidence>
<evidence type="ECO:0000313" key="7">
    <source>
        <dbReference type="EMBL" id="AUB43795.1"/>
    </source>
</evidence>
<dbReference type="Proteomes" id="UP000232003">
    <property type="component" value="Plasmid pNFSY06"/>
</dbReference>
<evidence type="ECO:0000313" key="5">
    <source>
        <dbReference type="EMBL" id="AUB43756.1"/>
    </source>
</evidence>
<keyword evidence="11" id="KW-1185">Reference proteome</keyword>
<evidence type="ECO:0000313" key="3">
    <source>
        <dbReference type="EMBL" id="AUB35997.1"/>
    </source>
</evidence>
<geneLocation type="plasmid" evidence="5">
    <name>pNFSY06</name>
</geneLocation>
<dbReference type="KEGG" id="nfl:COO91_02941"/>
<name>A0A2K8T7T1_9NOSO</name>
<dbReference type="EMBL" id="CP024792">
    <property type="protein sequence ID" value="AUB43829.1"/>
    <property type="molecule type" value="Genomic_DNA"/>
</dbReference>
<dbReference type="Proteomes" id="UP000232003">
    <property type="component" value="Plasmid pNFSY08"/>
</dbReference>
<dbReference type="EMBL" id="CP024785">
    <property type="protein sequence ID" value="AUB37009.1"/>
    <property type="molecule type" value="Genomic_DNA"/>
</dbReference>
<keyword evidence="5" id="KW-0614">Plasmid</keyword>
<organism evidence="5 11">
    <name type="scientific">Nostoc flagelliforme CCNUN1</name>
    <dbReference type="NCBI Taxonomy" id="2038116"/>
    <lineage>
        <taxon>Bacteria</taxon>
        <taxon>Bacillati</taxon>
        <taxon>Cyanobacteriota</taxon>
        <taxon>Cyanophyceae</taxon>
        <taxon>Nostocales</taxon>
        <taxon>Nostocaceae</taxon>
        <taxon>Nostoc</taxon>
    </lineage>
</organism>
<gene>
    <name evidence="3" type="ORF">COO91_01890</name>
    <name evidence="4" type="ORF">COO91_02941</name>
    <name evidence="5" type="ORF">COO91_09946</name>
    <name evidence="6" type="ORF">COO91_09967</name>
    <name evidence="7" type="ORF">COO91_09985</name>
    <name evidence="8" type="ORF">COO91_10024</name>
    <name evidence="9" type="ORF">COO91_10763</name>
    <name evidence="10" type="ORF">COO91_11187</name>
</gene>